<keyword evidence="2" id="KW-1185">Reference proteome</keyword>
<name>A0A4R6QUP6_9BURK</name>
<gene>
    <name evidence="1" type="ORF">DES47_101453</name>
</gene>
<dbReference type="Proteomes" id="UP000295361">
    <property type="component" value="Unassembled WGS sequence"/>
</dbReference>
<proteinExistence type="predicted"/>
<dbReference type="InParanoid" id="A0A4R6QUP6"/>
<dbReference type="EMBL" id="SNXS01000001">
    <property type="protein sequence ID" value="TDP74395.1"/>
    <property type="molecule type" value="Genomic_DNA"/>
</dbReference>
<comment type="caution">
    <text evidence="1">The sequence shown here is derived from an EMBL/GenBank/DDBJ whole genome shotgun (WGS) entry which is preliminary data.</text>
</comment>
<evidence type="ECO:0000313" key="1">
    <source>
        <dbReference type="EMBL" id="TDP74395.1"/>
    </source>
</evidence>
<protein>
    <submittedName>
        <fullName evidence="1">Uncharacterized protein</fullName>
    </submittedName>
</protein>
<sequence>MRMLFTVLGLLLTVAIVGLLVKKQMSAITPAAQTPAATTAGQMEGAPPMLANQAQQVRDDVQKALAQGAAANAAAASAANQ</sequence>
<dbReference type="AlphaFoldDB" id="A0A4R6QUP6"/>
<reference evidence="1 2" key="1">
    <citation type="submission" date="2019-03" db="EMBL/GenBank/DDBJ databases">
        <title>Genomic Encyclopedia of Type Strains, Phase IV (KMG-IV): sequencing the most valuable type-strain genomes for metagenomic binning, comparative biology and taxonomic classification.</title>
        <authorList>
            <person name="Goeker M."/>
        </authorList>
    </citation>
    <scope>NUCLEOTIDE SEQUENCE [LARGE SCALE GENOMIC DNA]</scope>
    <source>
        <strain evidence="1 2">DSM 16998</strain>
    </source>
</reference>
<organism evidence="1 2">
    <name type="scientific">Roseateles toxinivorans</name>
    <dbReference type="NCBI Taxonomy" id="270368"/>
    <lineage>
        <taxon>Bacteria</taxon>
        <taxon>Pseudomonadati</taxon>
        <taxon>Pseudomonadota</taxon>
        <taxon>Betaproteobacteria</taxon>
        <taxon>Burkholderiales</taxon>
        <taxon>Sphaerotilaceae</taxon>
        <taxon>Roseateles</taxon>
    </lineage>
</organism>
<accession>A0A4R6QUP6</accession>
<evidence type="ECO:0000313" key="2">
    <source>
        <dbReference type="Proteomes" id="UP000295361"/>
    </source>
</evidence>